<protein>
    <submittedName>
        <fullName evidence="2">Uncharacterized protein</fullName>
    </submittedName>
</protein>
<keyword evidence="1" id="KW-1133">Transmembrane helix</keyword>
<dbReference type="EMBL" id="LS974202">
    <property type="protein sequence ID" value="SSC14223.1"/>
    <property type="molecule type" value="Genomic_DNA"/>
</dbReference>
<feature type="transmembrane region" description="Helical" evidence="1">
    <location>
        <begin position="40"/>
        <end position="61"/>
    </location>
</feature>
<dbReference type="Proteomes" id="UP000250796">
    <property type="component" value="Chromosome MESINF"/>
</dbReference>
<keyword evidence="1" id="KW-0812">Transmembrane</keyword>
<feature type="transmembrane region" description="Helical" evidence="1">
    <location>
        <begin position="67"/>
        <end position="85"/>
    </location>
</feature>
<evidence type="ECO:0000313" key="3">
    <source>
        <dbReference type="Proteomes" id="UP000250796"/>
    </source>
</evidence>
<dbReference type="RefSeq" id="WP_169700626.1">
    <property type="nucleotide sequence ID" value="NZ_LS974202.1"/>
</dbReference>
<evidence type="ECO:0000256" key="1">
    <source>
        <dbReference type="SAM" id="Phobius"/>
    </source>
</evidence>
<evidence type="ECO:0000313" key="2">
    <source>
        <dbReference type="EMBL" id="SSC14223.1"/>
    </source>
</evidence>
<organism evidence="2 3">
    <name type="scientific">Mesotoga infera</name>
    <dbReference type="NCBI Taxonomy" id="1236046"/>
    <lineage>
        <taxon>Bacteria</taxon>
        <taxon>Thermotogati</taxon>
        <taxon>Thermotogota</taxon>
        <taxon>Thermotogae</taxon>
        <taxon>Kosmotogales</taxon>
        <taxon>Kosmotogaceae</taxon>
        <taxon>Mesotoga</taxon>
    </lineage>
</organism>
<accession>A0A7Z7LHJ2</accession>
<name>A0A7Z7LHJ2_9BACT</name>
<sequence>MLIQETIELLVILILISGLATAFAVATVFAFYLRVRRPPAHLMFMNSAASTTATLLASLVLTDNRKLFLTFLFFVAYFFIYNSLGRHIISYDDTFRVLFLSMGYTREEFFMNYLLVQGKWKLIESNISFASSSALIMIFSRELSRFFPDQWVGVILVFAFSTFVLSVSRWIGEDFRNKLSKEE</sequence>
<reference evidence="2 3" key="1">
    <citation type="submission" date="2017-01" db="EMBL/GenBank/DDBJ databases">
        <authorList>
            <person name="Erauso G."/>
        </authorList>
    </citation>
    <scope>NUCLEOTIDE SEQUENCE [LARGE SCALE GENOMIC DNA]</scope>
    <source>
        <strain evidence="2">MESINF1</strain>
    </source>
</reference>
<keyword evidence="3" id="KW-1185">Reference proteome</keyword>
<dbReference type="KEGG" id="minf:MESINF_2783"/>
<feature type="transmembrane region" description="Helical" evidence="1">
    <location>
        <begin position="12"/>
        <end position="33"/>
    </location>
</feature>
<proteinExistence type="predicted"/>
<gene>
    <name evidence="2" type="ORF">MESINF_2783</name>
</gene>
<keyword evidence="1" id="KW-0472">Membrane</keyword>
<feature type="transmembrane region" description="Helical" evidence="1">
    <location>
        <begin position="151"/>
        <end position="171"/>
    </location>
</feature>
<dbReference type="AlphaFoldDB" id="A0A7Z7LHJ2"/>